<proteinExistence type="predicted"/>
<accession>A0ABN9R261</accession>
<dbReference type="Proteomes" id="UP001189429">
    <property type="component" value="Unassembled WGS sequence"/>
</dbReference>
<dbReference type="EMBL" id="CAUYUJ010005236">
    <property type="protein sequence ID" value="CAK0812813.1"/>
    <property type="molecule type" value="Genomic_DNA"/>
</dbReference>
<feature type="region of interest" description="Disordered" evidence="1">
    <location>
        <begin position="35"/>
        <end position="75"/>
    </location>
</feature>
<keyword evidence="3" id="KW-1185">Reference proteome</keyword>
<feature type="region of interest" description="Disordered" evidence="1">
    <location>
        <begin position="130"/>
        <end position="165"/>
    </location>
</feature>
<evidence type="ECO:0000313" key="3">
    <source>
        <dbReference type="Proteomes" id="UP001189429"/>
    </source>
</evidence>
<organism evidence="2 3">
    <name type="scientific">Prorocentrum cordatum</name>
    <dbReference type="NCBI Taxonomy" id="2364126"/>
    <lineage>
        <taxon>Eukaryota</taxon>
        <taxon>Sar</taxon>
        <taxon>Alveolata</taxon>
        <taxon>Dinophyceae</taxon>
        <taxon>Prorocentrales</taxon>
        <taxon>Prorocentraceae</taxon>
        <taxon>Prorocentrum</taxon>
    </lineage>
</organism>
<feature type="compositionally biased region" description="Basic and acidic residues" evidence="1">
    <location>
        <begin position="39"/>
        <end position="51"/>
    </location>
</feature>
<sequence>MASHERAGVQAGAQRWQLRASKLEAAQGQLSAQLEIAPSEEHELDKADGARAKAAAELASDRAPQISAPASAAAHSKLDIGDAASGLANAVDIVDARGPLAIGAGVCEAAEEYSRELEVRRAELNCEPHEAAAPPLEGAADEVTQLKQARAGDIERLGHARRRRR</sequence>
<gene>
    <name evidence="2" type="ORF">PCOR1329_LOCUS16993</name>
</gene>
<name>A0ABN9R261_9DINO</name>
<evidence type="ECO:0000256" key="1">
    <source>
        <dbReference type="SAM" id="MobiDB-lite"/>
    </source>
</evidence>
<reference evidence="2" key="1">
    <citation type="submission" date="2023-10" db="EMBL/GenBank/DDBJ databases">
        <authorList>
            <person name="Chen Y."/>
            <person name="Shah S."/>
            <person name="Dougan E. K."/>
            <person name="Thang M."/>
            <person name="Chan C."/>
        </authorList>
    </citation>
    <scope>NUCLEOTIDE SEQUENCE [LARGE SCALE GENOMIC DNA]</scope>
</reference>
<protein>
    <submittedName>
        <fullName evidence="2">Uncharacterized protein</fullName>
    </submittedName>
</protein>
<comment type="caution">
    <text evidence="2">The sequence shown here is derived from an EMBL/GenBank/DDBJ whole genome shotgun (WGS) entry which is preliminary data.</text>
</comment>
<evidence type="ECO:0000313" key="2">
    <source>
        <dbReference type="EMBL" id="CAK0812813.1"/>
    </source>
</evidence>
<feature type="compositionally biased region" description="Low complexity" evidence="1">
    <location>
        <begin position="52"/>
        <end position="74"/>
    </location>
</feature>